<dbReference type="EC" id="1.7.-.-" evidence="1"/>
<sequence>MNYNTQQIPHGIDNNMPFTTFNFFATIKAFIFCRTTRFDTL</sequence>
<keyword evidence="1" id="KW-0560">Oxidoreductase</keyword>
<accession>F2B8M8</accession>
<protein>
    <submittedName>
        <fullName evidence="1">FMN-dependent NADH-azoreductase</fullName>
        <ecNumber evidence="1">1.7.-.-</ecNumber>
    </submittedName>
</protein>
<comment type="caution">
    <text evidence="1">The sequence shown here is derived from an EMBL/GenBank/DDBJ whole genome shotgun (WGS) entry which is preliminary data.</text>
</comment>
<dbReference type="AlphaFoldDB" id="F2B8M8"/>
<name>F2B8M8_9NEIS</name>
<dbReference type="GO" id="GO:0016491">
    <property type="term" value="F:oxidoreductase activity"/>
    <property type="evidence" value="ECO:0007669"/>
    <property type="project" value="UniProtKB-KW"/>
</dbReference>
<gene>
    <name evidence="1" type="ORF">HMPREF9123_0081</name>
</gene>
<organism evidence="1 2">
    <name type="scientific">Neisseria bacilliformis ATCC BAA-1200</name>
    <dbReference type="NCBI Taxonomy" id="888742"/>
    <lineage>
        <taxon>Bacteria</taxon>
        <taxon>Pseudomonadati</taxon>
        <taxon>Pseudomonadota</taxon>
        <taxon>Betaproteobacteria</taxon>
        <taxon>Neisseriales</taxon>
        <taxon>Neisseriaceae</taxon>
        <taxon>Neisseria</taxon>
    </lineage>
</organism>
<reference evidence="1 2" key="1">
    <citation type="submission" date="2011-02" db="EMBL/GenBank/DDBJ databases">
        <authorList>
            <person name="Muzny D."/>
            <person name="Qin X."/>
            <person name="Deng J."/>
            <person name="Jiang H."/>
            <person name="Liu Y."/>
            <person name="Qu J."/>
            <person name="Song X.-Z."/>
            <person name="Zhang L."/>
            <person name="Thornton R."/>
            <person name="Coyle M."/>
            <person name="Francisco L."/>
            <person name="Jackson L."/>
            <person name="Javaid M."/>
            <person name="Korchina V."/>
            <person name="Kovar C."/>
            <person name="Mata R."/>
            <person name="Mathew T."/>
            <person name="Ngo R."/>
            <person name="Nguyen L."/>
            <person name="Nguyen N."/>
            <person name="Okwuonu G."/>
            <person name="Ongeri F."/>
            <person name="Pham C."/>
            <person name="Simmons D."/>
            <person name="Wilczek-Boney K."/>
            <person name="Hale W."/>
            <person name="Jakkamsetti A."/>
            <person name="Pham P."/>
            <person name="Ruth R."/>
            <person name="San Lucas F."/>
            <person name="Warren J."/>
            <person name="Zhang J."/>
            <person name="Zhao Z."/>
            <person name="Zhou C."/>
            <person name="Zhu D."/>
            <person name="Lee S."/>
            <person name="Bess C."/>
            <person name="Blankenburg K."/>
            <person name="Forbes L."/>
            <person name="Fu Q."/>
            <person name="Gubbala S."/>
            <person name="Hirani K."/>
            <person name="Jayaseelan J.C."/>
            <person name="Lara F."/>
            <person name="Munidasa M."/>
            <person name="Palculict T."/>
            <person name="Patil S."/>
            <person name="Pu L.-L."/>
            <person name="Saada N."/>
            <person name="Tang L."/>
            <person name="Weissenberger G."/>
            <person name="Zhu Y."/>
            <person name="Hemphill L."/>
            <person name="Shang Y."/>
            <person name="Youmans B."/>
            <person name="Ayvaz T."/>
            <person name="Ross M."/>
            <person name="Santibanez J."/>
            <person name="Aqrawi P."/>
            <person name="Gross S."/>
            <person name="Joshi V."/>
            <person name="Fowler G."/>
            <person name="Nazareth L."/>
            <person name="Reid J."/>
            <person name="Worley K."/>
            <person name="Petrosino J."/>
            <person name="Highlander S."/>
            <person name="Gibbs R."/>
        </authorList>
    </citation>
    <scope>NUCLEOTIDE SEQUENCE [LARGE SCALE GENOMIC DNA]</scope>
    <source>
        <strain evidence="1 2">ATCC BAA-1200</strain>
    </source>
</reference>
<dbReference type="HOGENOM" id="CLU_3273154_0_0_4"/>
<evidence type="ECO:0000313" key="1">
    <source>
        <dbReference type="EMBL" id="EGF12101.1"/>
    </source>
</evidence>
<dbReference type="Proteomes" id="UP000004105">
    <property type="component" value="Unassembled WGS sequence"/>
</dbReference>
<evidence type="ECO:0000313" key="2">
    <source>
        <dbReference type="Proteomes" id="UP000004105"/>
    </source>
</evidence>
<proteinExistence type="predicted"/>
<keyword evidence="2" id="KW-1185">Reference proteome</keyword>
<dbReference type="EMBL" id="AFAY01000003">
    <property type="protein sequence ID" value="EGF12101.1"/>
    <property type="molecule type" value="Genomic_DNA"/>
</dbReference>